<feature type="compositionally biased region" description="Basic and acidic residues" evidence="7">
    <location>
        <begin position="110"/>
        <end position="125"/>
    </location>
</feature>
<dbReference type="STRING" id="745531.A0A0C3PQ06"/>
<dbReference type="Pfam" id="PF09402">
    <property type="entry name" value="MSC"/>
    <property type="match status" value="1"/>
</dbReference>
<dbReference type="GO" id="GO:0003682">
    <property type="term" value="F:chromatin binding"/>
    <property type="evidence" value="ECO:0007669"/>
    <property type="project" value="InterPro"/>
</dbReference>
<dbReference type="GO" id="GO:0005783">
    <property type="term" value="C:endoplasmic reticulum"/>
    <property type="evidence" value="ECO:0007669"/>
    <property type="project" value="TreeGrafter"/>
</dbReference>
<evidence type="ECO:0000256" key="7">
    <source>
        <dbReference type="SAM" id="MobiDB-lite"/>
    </source>
</evidence>
<gene>
    <name evidence="10" type="ORF">PHLGIDRAFT_12180</name>
</gene>
<evidence type="ECO:0000256" key="6">
    <source>
        <dbReference type="ARBA" id="ARBA00023242"/>
    </source>
</evidence>
<feature type="domain" description="HeH/LEM" evidence="9">
    <location>
        <begin position="22"/>
        <end position="56"/>
    </location>
</feature>
<dbReference type="Proteomes" id="UP000053257">
    <property type="component" value="Unassembled WGS sequence"/>
</dbReference>
<evidence type="ECO:0000256" key="2">
    <source>
        <dbReference type="ARBA" id="ARBA00022553"/>
    </source>
</evidence>
<comment type="subcellular location">
    <subcellularLocation>
        <location evidence="1">Nucleus inner membrane</location>
    </subcellularLocation>
</comment>
<dbReference type="HOGENOM" id="CLU_010838_1_0_1"/>
<evidence type="ECO:0000259" key="9">
    <source>
        <dbReference type="Pfam" id="PF12949"/>
    </source>
</evidence>
<evidence type="ECO:0000313" key="11">
    <source>
        <dbReference type="Proteomes" id="UP000053257"/>
    </source>
</evidence>
<dbReference type="InterPro" id="IPR018996">
    <property type="entry name" value="Man1/Src1-like_C"/>
</dbReference>
<keyword evidence="4" id="KW-1133">Transmembrane helix</keyword>
<name>A0A0C3PQ06_PHLG1</name>
<feature type="compositionally biased region" description="Basic residues" evidence="7">
    <location>
        <begin position="213"/>
        <end position="227"/>
    </location>
</feature>
<feature type="region of interest" description="Disordered" evidence="7">
    <location>
        <begin position="64"/>
        <end position="271"/>
    </location>
</feature>
<proteinExistence type="predicted"/>
<dbReference type="GO" id="GO:0071763">
    <property type="term" value="P:nuclear membrane organization"/>
    <property type="evidence" value="ECO:0007669"/>
    <property type="project" value="TreeGrafter"/>
</dbReference>
<keyword evidence="6" id="KW-0539">Nucleus</keyword>
<evidence type="ECO:0000259" key="8">
    <source>
        <dbReference type="Pfam" id="PF09402"/>
    </source>
</evidence>
<dbReference type="InterPro" id="IPR041885">
    <property type="entry name" value="MAN1_winged_helix_dom"/>
</dbReference>
<dbReference type="EMBL" id="KN840470">
    <property type="protein sequence ID" value="KIP09118.1"/>
    <property type="molecule type" value="Genomic_DNA"/>
</dbReference>
<keyword evidence="11" id="KW-1185">Reference proteome</keyword>
<dbReference type="CDD" id="cd12935">
    <property type="entry name" value="LEM_like"/>
    <property type="match status" value="1"/>
</dbReference>
<evidence type="ECO:0000256" key="1">
    <source>
        <dbReference type="ARBA" id="ARBA00004540"/>
    </source>
</evidence>
<accession>A0A0C3PQ06</accession>
<evidence type="ECO:0000256" key="4">
    <source>
        <dbReference type="ARBA" id="ARBA00022989"/>
    </source>
</evidence>
<protein>
    <recommendedName>
        <fullName evidence="12">Man1/Src1 C-terminal domain-containing protein</fullName>
    </recommendedName>
</protein>
<dbReference type="PANTHER" id="PTHR47808">
    <property type="entry name" value="INNER NUCLEAR MEMBRANE PROTEIN HEH2-RELATED"/>
    <property type="match status" value="1"/>
</dbReference>
<dbReference type="InterPro" id="IPR044780">
    <property type="entry name" value="Heh2/Src1"/>
</dbReference>
<sequence length="842" mass="92849">MSRLTTAQIIEQGDYLKPDFDPASLTVSQLLGVFGFHNVMYPSPYTKPKLVQLFNDEIKARAPQLKKERLSRQNSQASDDGITDGLTGRPLNEGRKPATRSSSRRASVAPKDKEQVPEPSRPEPPRRRRSSAEPSLGTVTTRKRVTKAPEPLAEESEPEEPPVRKVSRKKASEAEAATRSRIAAALEDVDSGWEDNNIFQSGAESASPSPVKPRTRRSSALPHRSKKSSSVPPQFAPPPSPTKDDASRIPRRRTSVKPPQSSFEPALPQDMFRDVRATATLARRTRDVTSIVPLPEDEEPKAVTEVSAGVVEAETVVAEYDHRTPEAGPSTEHIAVVETTTVDAEALSEDFIDEGQSLVSSQGSMGQEVVRRKVKASGFGLMRFFIFMFATATLASLYNYKTESAPIGFCETGKSTNTILESVKVRRAAIEECNRMNRTTLLAIPYADGTQAVMSPTPIPTPEVSDETQLVLSEPCPPPPLLPIPRPESCAPCPDHASCTPATVTCEPGYLLSPHPLLPFFSVPGPSKPSGHNAETYQNPSLIVGPTFENLSVTQLAYTGLSLLLDGFPGLGPVALPPRCVLDPRRKTHVGLLGKAMDKKLIQERGIRHCLGARPDQDKSLSELEKAKKWGTEVDAFKETLKKKSPQRILHQYDDLFAEAIQQLVELDSIFIAEDTEGHRYIASREEEMDFPCQVKVWTLETGRSNWKQISGTLTALLLSVTVWTRRQSNREESVRAQALAEQVYELLRSAEFEHHVDPVARSVPYLSALQLRDELLHNAGVAERQRLWRRVERILGANANVVTTHEELEGGDEGVVWRWVGRVGQAVSYEPAREDGEVVPA</sequence>
<dbReference type="PANTHER" id="PTHR47808:SF2">
    <property type="entry name" value="LEM DOMAIN-CONTAINING PROTEIN 2"/>
    <property type="match status" value="1"/>
</dbReference>
<dbReference type="GO" id="GO:0005637">
    <property type="term" value="C:nuclear inner membrane"/>
    <property type="evidence" value="ECO:0007669"/>
    <property type="project" value="UniProtKB-SubCell"/>
</dbReference>
<keyword evidence="5" id="KW-0472">Membrane</keyword>
<feature type="domain" description="Man1/Src1-like C-terminal" evidence="8">
    <location>
        <begin position="390"/>
        <end position="822"/>
    </location>
</feature>
<evidence type="ECO:0008006" key="12">
    <source>
        <dbReference type="Google" id="ProtNLM"/>
    </source>
</evidence>
<keyword evidence="2" id="KW-0597">Phosphoprotein</keyword>
<reference evidence="10 11" key="1">
    <citation type="journal article" date="2014" name="PLoS Genet.">
        <title>Analysis of the Phlebiopsis gigantea genome, transcriptome and secretome provides insight into its pioneer colonization strategies of wood.</title>
        <authorList>
            <person name="Hori C."/>
            <person name="Ishida T."/>
            <person name="Igarashi K."/>
            <person name="Samejima M."/>
            <person name="Suzuki H."/>
            <person name="Master E."/>
            <person name="Ferreira P."/>
            <person name="Ruiz-Duenas F.J."/>
            <person name="Held B."/>
            <person name="Canessa P."/>
            <person name="Larrondo L.F."/>
            <person name="Schmoll M."/>
            <person name="Druzhinina I.S."/>
            <person name="Kubicek C.P."/>
            <person name="Gaskell J.A."/>
            <person name="Kersten P."/>
            <person name="St John F."/>
            <person name="Glasner J."/>
            <person name="Sabat G."/>
            <person name="Splinter BonDurant S."/>
            <person name="Syed K."/>
            <person name="Yadav J."/>
            <person name="Mgbeahuruike A.C."/>
            <person name="Kovalchuk A."/>
            <person name="Asiegbu F.O."/>
            <person name="Lackner G."/>
            <person name="Hoffmeister D."/>
            <person name="Rencoret J."/>
            <person name="Gutierrez A."/>
            <person name="Sun H."/>
            <person name="Lindquist E."/>
            <person name="Barry K."/>
            <person name="Riley R."/>
            <person name="Grigoriev I.V."/>
            <person name="Henrissat B."/>
            <person name="Kues U."/>
            <person name="Berka R.M."/>
            <person name="Martinez A.T."/>
            <person name="Covert S.F."/>
            <person name="Blanchette R.A."/>
            <person name="Cullen D."/>
        </authorList>
    </citation>
    <scope>NUCLEOTIDE SEQUENCE [LARGE SCALE GENOMIC DNA]</scope>
    <source>
        <strain evidence="10 11">11061_1 CR5-6</strain>
    </source>
</reference>
<evidence type="ECO:0000313" key="10">
    <source>
        <dbReference type="EMBL" id="KIP09118.1"/>
    </source>
</evidence>
<keyword evidence="3" id="KW-0812">Transmembrane</keyword>
<dbReference type="InterPro" id="IPR025856">
    <property type="entry name" value="HeH/LEM_domain"/>
</dbReference>
<dbReference type="OrthoDB" id="5376590at2759"/>
<dbReference type="Pfam" id="PF12949">
    <property type="entry name" value="HeH"/>
    <property type="match status" value="1"/>
</dbReference>
<dbReference type="Gene3D" id="1.10.10.1180">
    <property type="entry name" value="MAN1, winged-helix domain"/>
    <property type="match status" value="1"/>
</dbReference>
<organism evidence="10 11">
    <name type="scientific">Phlebiopsis gigantea (strain 11061_1 CR5-6)</name>
    <name type="common">White-rot fungus</name>
    <name type="synonym">Peniophora gigantea</name>
    <dbReference type="NCBI Taxonomy" id="745531"/>
    <lineage>
        <taxon>Eukaryota</taxon>
        <taxon>Fungi</taxon>
        <taxon>Dikarya</taxon>
        <taxon>Basidiomycota</taxon>
        <taxon>Agaricomycotina</taxon>
        <taxon>Agaricomycetes</taxon>
        <taxon>Polyporales</taxon>
        <taxon>Phanerochaetaceae</taxon>
        <taxon>Phlebiopsis</taxon>
    </lineage>
</organism>
<feature type="compositionally biased region" description="Polar residues" evidence="7">
    <location>
        <begin position="197"/>
        <end position="208"/>
    </location>
</feature>
<evidence type="ECO:0000256" key="3">
    <source>
        <dbReference type="ARBA" id="ARBA00022692"/>
    </source>
</evidence>
<evidence type="ECO:0000256" key="5">
    <source>
        <dbReference type="ARBA" id="ARBA00023136"/>
    </source>
</evidence>
<dbReference type="AlphaFoldDB" id="A0A0C3PQ06"/>
<dbReference type="GO" id="GO:0034399">
    <property type="term" value="C:nuclear periphery"/>
    <property type="evidence" value="ECO:0007669"/>
    <property type="project" value="TreeGrafter"/>
</dbReference>